<accession>A0A7H1N2L8</accession>
<dbReference type="Proteomes" id="UP000516369">
    <property type="component" value="Chromosome"/>
</dbReference>
<evidence type="ECO:0000313" key="1">
    <source>
        <dbReference type="EMBL" id="QNT69954.1"/>
    </source>
</evidence>
<protein>
    <submittedName>
        <fullName evidence="1">Uncharacterized protein</fullName>
    </submittedName>
</protein>
<sequence length="165" mass="17447">MTSEDFVLALERYGGNLSRWPRELGEAARALLVQSPASGAALDHARAFDAYLRANDPAAAIEPERCVKIIRRVMAQTHTVSDDRGSSVWRWRSLACVAAPVRVSALRFAATALTAATLGVLAGRGLTQVTDGEMGAIVANSGVVVTTAGLAALLHQPQLMLAEPQ</sequence>
<gene>
    <name evidence="1" type="ORF">HQ394_12225</name>
</gene>
<organism evidence="1 2">
    <name type="scientific">Defluviicoccus vanus</name>
    <dbReference type="NCBI Taxonomy" id="111831"/>
    <lineage>
        <taxon>Bacteria</taxon>
        <taxon>Pseudomonadati</taxon>
        <taxon>Pseudomonadota</taxon>
        <taxon>Alphaproteobacteria</taxon>
        <taxon>Rhodospirillales</taxon>
        <taxon>Rhodospirillaceae</taxon>
        <taxon>Defluviicoccus</taxon>
    </lineage>
</organism>
<dbReference type="KEGG" id="dvn:HQ394_12225"/>
<keyword evidence="2" id="KW-1185">Reference proteome</keyword>
<reference evidence="1 2" key="1">
    <citation type="submission" date="2020-05" db="EMBL/GenBank/DDBJ databases">
        <title>Complete closed genome sequence of Defluviicoccus vanus.</title>
        <authorList>
            <person name="Bessarab I."/>
            <person name="Arumugam K."/>
            <person name="Maszenan A.M."/>
            <person name="Seviour R.J."/>
            <person name="Williams R.B."/>
        </authorList>
    </citation>
    <scope>NUCLEOTIDE SEQUENCE [LARGE SCALE GENOMIC DNA]</scope>
    <source>
        <strain evidence="1 2">Ben 114</strain>
    </source>
</reference>
<proteinExistence type="predicted"/>
<dbReference type="AlphaFoldDB" id="A0A7H1N2L8"/>
<name>A0A7H1N2L8_9PROT</name>
<dbReference type="EMBL" id="CP053923">
    <property type="protein sequence ID" value="QNT69954.1"/>
    <property type="molecule type" value="Genomic_DNA"/>
</dbReference>
<evidence type="ECO:0000313" key="2">
    <source>
        <dbReference type="Proteomes" id="UP000516369"/>
    </source>
</evidence>
<dbReference type="RefSeq" id="WP_190260465.1">
    <property type="nucleotide sequence ID" value="NZ_CP053923.1"/>
</dbReference>